<feature type="chain" id="PRO_5042841473" evidence="1">
    <location>
        <begin position="20"/>
        <end position="129"/>
    </location>
</feature>
<accession>A0AAP0LS62</accession>
<comment type="caution">
    <text evidence="2">The sequence shown here is derived from an EMBL/GenBank/DDBJ whole genome shotgun (WGS) entry which is preliminary data.</text>
</comment>
<organism evidence="2 3">
    <name type="scientific">Citrus x changshan-huyou</name>
    <dbReference type="NCBI Taxonomy" id="2935761"/>
    <lineage>
        <taxon>Eukaryota</taxon>
        <taxon>Viridiplantae</taxon>
        <taxon>Streptophyta</taxon>
        <taxon>Embryophyta</taxon>
        <taxon>Tracheophyta</taxon>
        <taxon>Spermatophyta</taxon>
        <taxon>Magnoliopsida</taxon>
        <taxon>eudicotyledons</taxon>
        <taxon>Gunneridae</taxon>
        <taxon>Pentapetalae</taxon>
        <taxon>rosids</taxon>
        <taxon>malvids</taxon>
        <taxon>Sapindales</taxon>
        <taxon>Rutaceae</taxon>
        <taxon>Aurantioideae</taxon>
        <taxon>Citrus</taxon>
    </lineage>
</organism>
<protein>
    <submittedName>
        <fullName evidence="2">Uncharacterized protein</fullName>
    </submittedName>
</protein>
<keyword evidence="1" id="KW-0732">Signal</keyword>
<proteinExistence type="predicted"/>
<keyword evidence="3" id="KW-1185">Reference proteome</keyword>
<reference evidence="2 3" key="1">
    <citation type="submission" date="2024-05" db="EMBL/GenBank/DDBJ databases">
        <title>Haplotype-resolved chromosome-level genome assembly of Huyou (Citrus changshanensis).</title>
        <authorList>
            <person name="Miao C."/>
            <person name="Chen W."/>
            <person name="Wu Y."/>
            <person name="Wang L."/>
            <person name="Zhao S."/>
            <person name="Grierson D."/>
            <person name="Xu C."/>
            <person name="Chen K."/>
        </authorList>
    </citation>
    <scope>NUCLEOTIDE SEQUENCE [LARGE SCALE GENOMIC DNA]</scope>
    <source>
        <strain evidence="2">01-14</strain>
        <tissue evidence="2">Leaf</tissue>
    </source>
</reference>
<gene>
    <name evidence="2" type="ORF">WN944_024257</name>
</gene>
<evidence type="ECO:0000313" key="2">
    <source>
        <dbReference type="EMBL" id="KAK9181120.1"/>
    </source>
</evidence>
<feature type="signal peptide" evidence="1">
    <location>
        <begin position="1"/>
        <end position="19"/>
    </location>
</feature>
<evidence type="ECO:0000256" key="1">
    <source>
        <dbReference type="SAM" id="SignalP"/>
    </source>
</evidence>
<dbReference type="AlphaFoldDB" id="A0AAP0LS62"/>
<sequence>MDLKSSVLFLLIQLSVSLSLHIITSFADIPLNSTLYASNFNQSWPLPNSTFSLSLTKQTPLSFIPAITHSGGAPVSTAGKTPSTHLGPFSFIPPASSASSTAPALSFGIPTLNVNVSSTCLHDFWQPRT</sequence>
<dbReference type="Proteomes" id="UP001428341">
    <property type="component" value="Unassembled WGS sequence"/>
</dbReference>
<evidence type="ECO:0000313" key="3">
    <source>
        <dbReference type="Proteomes" id="UP001428341"/>
    </source>
</evidence>
<dbReference type="EMBL" id="JBCGBO010000024">
    <property type="protein sequence ID" value="KAK9181120.1"/>
    <property type="molecule type" value="Genomic_DNA"/>
</dbReference>
<name>A0AAP0LS62_9ROSI</name>